<dbReference type="GO" id="GO:0046982">
    <property type="term" value="F:protein heterodimerization activity"/>
    <property type="evidence" value="ECO:0007669"/>
    <property type="project" value="InterPro"/>
</dbReference>
<dbReference type="PROSITE" id="PS00685">
    <property type="entry name" value="NFYB_HAP3"/>
    <property type="match status" value="1"/>
</dbReference>
<evidence type="ECO:0000256" key="8">
    <source>
        <dbReference type="SAM" id="MobiDB-lite"/>
    </source>
</evidence>
<dbReference type="GO" id="GO:0000978">
    <property type="term" value="F:RNA polymerase II cis-regulatory region sequence-specific DNA binding"/>
    <property type="evidence" value="ECO:0007669"/>
    <property type="project" value="TreeGrafter"/>
</dbReference>
<evidence type="ECO:0000256" key="5">
    <source>
        <dbReference type="ARBA" id="ARBA00023159"/>
    </source>
</evidence>
<dbReference type="PRINTS" id="PR00615">
    <property type="entry name" value="CCAATSUBUNTA"/>
</dbReference>
<dbReference type="InterPro" id="IPR027113">
    <property type="entry name" value="Transc_fact_NFYB/HAP3"/>
</dbReference>
<protein>
    <submittedName>
        <fullName evidence="10">Nuclear transcription factor Y subunit B-3</fullName>
    </submittedName>
</protein>
<reference evidence="10 12" key="1">
    <citation type="submission" date="2017-01" db="EMBL/GenBank/DDBJ databases">
        <authorList>
            <person name="Mah S.A."/>
            <person name="Swanson W.J."/>
            <person name="Moy G.W."/>
            <person name="Vacquier V.D."/>
        </authorList>
    </citation>
    <scope>NUCLEOTIDE SEQUENCE [LARGE SCALE GENOMIC DNA]</scope>
    <source>
        <strain evidence="10 12">GSMNP</strain>
    </source>
</reference>
<comment type="subcellular location">
    <subcellularLocation>
        <location evidence="1">Nucleus</location>
    </subcellularLocation>
</comment>
<dbReference type="AlphaFoldDB" id="A0A1R1XFB6"/>
<evidence type="ECO:0000256" key="3">
    <source>
        <dbReference type="ARBA" id="ARBA00023015"/>
    </source>
</evidence>
<evidence type="ECO:0000313" key="11">
    <source>
        <dbReference type="EMBL" id="OMJ22502.1"/>
    </source>
</evidence>
<dbReference type="FunFam" id="1.10.20.10:FF:000110">
    <property type="entry name" value="Nuclear factor Y, subunit B1"/>
    <property type="match status" value="1"/>
</dbReference>
<dbReference type="InterPro" id="IPR009072">
    <property type="entry name" value="Histone-fold"/>
</dbReference>
<gene>
    <name evidence="11" type="ORF">AYI70_g2835</name>
    <name evidence="10" type="ORF">AYI70_g8586</name>
</gene>
<keyword evidence="7" id="KW-0539">Nucleus</keyword>
<evidence type="ECO:0000256" key="6">
    <source>
        <dbReference type="ARBA" id="ARBA00023163"/>
    </source>
</evidence>
<dbReference type="GO" id="GO:0001228">
    <property type="term" value="F:DNA-binding transcription activator activity, RNA polymerase II-specific"/>
    <property type="evidence" value="ECO:0007669"/>
    <property type="project" value="InterPro"/>
</dbReference>
<feature type="region of interest" description="Disordered" evidence="8">
    <location>
        <begin position="151"/>
        <end position="183"/>
    </location>
</feature>
<dbReference type="InterPro" id="IPR003956">
    <property type="entry name" value="Transcrpt_fac_NFYB/HAP3_CS"/>
</dbReference>
<dbReference type="PANTHER" id="PTHR11064">
    <property type="entry name" value="CCAAT-BINDING TRANSCRIPTION FACTOR-RELATED"/>
    <property type="match status" value="1"/>
</dbReference>
<dbReference type="InterPro" id="IPR003958">
    <property type="entry name" value="CBFA_NFYB_domain"/>
</dbReference>
<dbReference type="SUPFAM" id="SSF47113">
    <property type="entry name" value="Histone-fold"/>
    <property type="match status" value="1"/>
</dbReference>
<keyword evidence="12" id="KW-1185">Reference proteome</keyword>
<evidence type="ECO:0000256" key="2">
    <source>
        <dbReference type="ARBA" id="ARBA00009053"/>
    </source>
</evidence>
<keyword evidence="6" id="KW-0804">Transcription</keyword>
<feature type="compositionally biased region" description="Basic and acidic residues" evidence="8">
    <location>
        <begin position="113"/>
        <end position="124"/>
    </location>
</feature>
<keyword evidence="4" id="KW-0238">DNA-binding</keyword>
<dbReference type="Proteomes" id="UP000187283">
    <property type="component" value="Unassembled WGS sequence"/>
</dbReference>
<feature type="region of interest" description="Disordered" evidence="8">
    <location>
        <begin position="113"/>
        <end position="133"/>
    </location>
</feature>
<comment type="similarity">
    <text evidence="2">Belongs to the NFYB/HAP3 subunit family.</text>
</comment>
<sequence length="183" mass="19824">MSSTNDQQMGQSDDDIDVKEQDRFLPIANVARIMKKALPENAKISKEAKETVQECVSEFISFITSEASDRCQNEKRKTINGEDILTAMHMLGFENYSEALKLYLAKYRDVSKPEKDGEGMKQDELNGGSNVGQGAQNSAVAAAAAAVMAAAQQANQQGGGNPGMQDPSLAMYMNQAGNPGNYY</sequence>
<keyword evidence="3" id="KW-0805">Transcription regulation</keyword>
<evidence type="ECO:0000313" key="12">
    <source>
        <dbReference type="Proteomes" id="UP000187283"/>
    </source>
</evidence>
<evidence type="ECO:0000256" key="4">
    <source>
        <dbReference type="ARBA" id="ARBA00023125"/>
    </source>
</evidence>
<comment type="caution">
    <text evidence="10">The sequence shown here is derived from an EMBL/GenBank/DDBJ whole genome shotgun (WGS) entry which is preliminary data.</text>
</comment>
<dbReference type="EMBL" id="LSSN01000751">
    <property type="protein sequence ID" value="OMJ22502.1"/>
    <property type="molecule type" value="Genomic_DNA"/>
</dbReference>
<evidence type="ECO:0000259" key="9">
    <source>
        <dbReference type="Pfam" id="PF00808"/>
    </source>
</evidence>
<organism evidence="10 12">
    <name type="scientific">Smittium culicis</name>
    <dbReference type="NCBI Taxonomy" id="133412"/>
    <lineage>
        <taxon>Eukaryota</taxon>
        <taxon>Fungi</taxon>
        <taxon>Fungi incertae sedis</taxon>
        <taxon>Zoopagomycota</taxon>
        <taxon>Kickxellomycotina</taxon>
        <taxon>Harpellomycetes</taxon>
        <taxon>Harpellales</taxon>
        <taxon>Legeriomycetaceae</taxon>
        <taxon>Smittium</taxon>
    </lineage>
</organism>
<dbReference type="STRING" id="133412.A0A1R1XFB6"/>
<evidence type="ECO:0000256" key="7">
    <source>
        <dbReference type="ARBA" id="ARBA00023242"/>
    </source>
</evidence>
<evidence type="ECO:0000256" key="1">
    <source>
        <dbReference type="ARBA" id="ARBA00004123"/>
    </source>
</evidence>
<dbReference type="OrthoDB" id="386949at2759"/>
<feature type="domain" description="Transcription factor CBF/NF-Y/archaeal histone" evidence="9">
    <location>
        <begin position="24"/>
        <end position="88"/>
    </location>
</feature>
<accession>A0A1R1XFB6</accession>
<name>A0A1R1XFB6_9FUNG</name>
<dbReference type="PANTHER" id="PTHR11064:SF9">
    <property type="entry name" value="NUCLEAR TRANSCRIPTION FACTOR Y SUBUNIT BETA"/>
    <property type="match status" value="1"/>
</dbReference>
<dbReference type="Gene3D" id="1.10.20.10">
    <property type="entry name" value="Histone, subunit A"/>
    <property type="match status" value="1"/>
</dbReference>
<dbReference type="EMBL" id="LSSN01003548">
    <property type="protein sequence ID" value="OMJ13308.1"/>
    <property type="molecule type" value="Genomic_DNA"/>
</dbReference>
<dbReference type="Pfam" id="PF00808">
    <property type="entry name" value="CBFD_NFYB_HMF"/>
    <property type="match status" value="1"/>
</dbReference>
<proteinExistence type="inferred from homology"/>
<dbReference type="CDD" id="cd22907">
    <property type="entry name" value="HFD_NFYB"/>
    <property type="match status" value="1"/>
</dbReference>
<dbReference type="GO" id="GO:0016602">
    <property type="term" value="C:CCAAT-binding factor complex"/>
    <property type="evidence" value="ECO:0007669"/>
    <property type="project" value="InterPro"/>
</dbReference>
<evidence type="ECO:0000313" key="10">
    <source>
        <dbReference type="EMBL" id="OMJ13308.1"/>
    </source>
</evidence>
<keyword evidence="5" id="KW-0010">Activator</keyword>